<dbReference type="SUPFAM" id="SSF52540">
    <property type="entry name" value="P-loop containing nucleoside triphosphate hydrolases"/>
    <property type="match status" value="1"/>
</dbReference>
<dbReference type="GO" id="GO:0019079">
    <property type="term" value="P:viral genome replication"/>
    <property type="evidence" value="ECO:0007669"/>
    <property type="project" value="InterPro"/>
</dbReference>
<dbReference type="GO" id="GO:0006260">
    <property type="term" value="P:DNA replication"/>
    <property type="evidence" value="ECO:0007669"/>
    <property type="project" value="UniProtKB-UniRule"/>
</dbReference>
<evidence type="ECO:0000259" key="14">
    <source>
        <dbReference type="PROSITE" id="PS51206"/>
    </source>
</evidence>
<feature type="domain" description="SF3 helicase" evidence="14">
    <location>
        <begin position="298"/>
        <end position="465"/>
    </location>
</feature>
<evidence type="ECO:0000259" key="15">
    <source>
        <dbReference type="PROSITE" id="PS52022"/>
    </source>
</evidence>
<dbReference type="GO" id="GO:0004519">
    <property type="term" value="F:endonuclease activity"/>
    <property type="evidence" value="ECO:0007669"/>
    <property type="project" value="UniProtKB-UniRule"/>
</dbReference>
<comment type="subcellular location">
    <subcellularLocation>
        <location evidence="1 12">Host nucleus</location>
    </subcellularLocation>
</comment>
<dbReference type="InterPro" id="IPR014835">
    <property type="entry name" value="NS1-Nuc"/>
</dbReference>
<evidence type="ECO:0000256" key="9">
    <source>
        <dbReference type="ARBA" id="ARBA00022840"/>
    </source>
</evidence>
<evidence type="ECO:0000256" key="3">
    <source>
        <dbReference type="ARBA" id="ARBA00022705"/>
    </source>
</evidence>
<evidence type="ECO:0000256" key="10">
    <source>
        <dbReference type="ARBA" id="ARBA00023124"/>
    </source>
</evidence>
<feature type="short sequence motif" description="RCR-3" evidence="12">
    <location>
        <begin position="157"/>
        <end position="161"/>
    </location>
</feature>
<protein>
    <submittedName>
        <fullName evidence="16">Replication protein</fullName>
    </submittedName>
</protein>
<proteinExistence type="predicted"/>
<evidence type="ECO:0000256" key="7">
    <source>
        <dbReference type="ARBA" id="ARBA00022759"/>
    </source>
</evidence>
<keyword evidence="8 12" id="KW-0378">Hydrolase</keyword>
<keyword evidence="2 12" id="KW-1048">Host nucleus</keyword>
<keyword evidence="10 12" id="KW-0190">Covalent protein-DNA linkage</keyword>
<keyword evidence="11 12" id="KW-0238">DNA-binding</keyword>
<feature type="region of interest" description="Disordered" evidence="13">
    <location>
        <begin position="529"/>
        <end position="554"/>
    </location>
</feature>
<dbReference type="GO" id="GO:0046872">
    <property type="term" value="F:metal ion binding"/>
    <property type="evidence" value="ECO:0007669"/>
    <property type="project" value="UniProtKB-KW"/>
</dbReference>
<evidence type="ECO:0000256" key="1">
    <source>
        <dbReference type="ARBA" id="ARBA00004147"/>
    </source>
</evidence>
<organism evidence="16">
    <name type="scientific">Dependoparvovirus sp</name>
    <dbReference type="NCBI Taxonomy" id="2052559"/>
    <lineage>
        <taxon>Viruses</taxon>
        <taxon>Monodnaviria</taxon>
        <taxon>Shotokuvirae</taxon>
        <taxon>Cossaviricota</taxon>
        <taxon>Quintoviricetes</taxon>
        <taxon>Piccovirales</taxon>
        <taxon>Parvoviridae</taxon>
        <taxon>Parvovirinae</taxon>
        <taxon>Dependoparvovirus</taxon>
    </lineage>
</organism>
<dbReference type="GO" id="GO:0005524">
    <property type="term" value="F:ATP binding"/>
    <property type="evidence" value="ECO:0007669"/>
    <property type="project" value="UniProtKB-KW"/>
</dbReference>
<evidence type="ECO:0000256" key="12">
    <source>
        <dbReference type="PROSITE-ProRule" id="PRU01366"/>
    </source>
</evidence>
<evidence type="ECO:0000256" key="4">
    <source>
        <dbReference type="ARBA" id="ARBA00022722"/>
    </source>
</evidence>
<dbReference type="Gene3D" id="3.40.1310.20">
    <property type="match status" value="1"/>
</dbReference>
<dbReference type="InterPro" id="IPR014015">
    <property type="entry name" value="Helicase_SF3_DNA-vir"/>
</dbReference>
<feature type="domain" description="PV NS1-Nuc" evidence="15">
    <location>
        <begin position="2"/>
        <end position="200"/>
    </location>
</feature>
<evidence type="ECO:0000256" key="5">
    <source>
        <dbReference type="ARBA" id="ARBA00022723"/>
    </source>
</evidence>
<evidence type="ECO:0000256" key="2">
    <source>
        <dbReference type="ARBA" id="ARBA00022562"/>
    </source>
</evidence>
<evidence type="ECO:0000256" key="6">
    <source>
        <dbReference type="ARBA" id="ARBA00022741"/>
    </source>
</evidence>
<keyword evidence="4 12" id="KW-0540">Nuclease</keyword>
<name>A0A7D3QL37_9VIRU</name>
<keyword evidence="9" id="KW-0067">ATP-binding</keyword>
<feature type="short sequence motif" description="RCR-2" evidence="12">
    <location>
        <begin position="92"/>
        <end position="94"/>
    </location>
</feature>
<dbReference type="Pfam" id="PF08724">
    <property type="entry name" value="Rep_N"/>
    <property type="match status" value="1"/>
</dbReference>
<keyword evidence="7 12" id="KW-0255">Endonuclease</keyword>
<dbReference type="InterPro" id="IPR049901">
    <property type="entry name" value="PV_NS1-NUC"/>
</dbReference>
<keyword evidence="3 12" id="KW-0235">DNA replication</keyword>
<feature type="active site" description="For nuclease activity" evidence="12">
    <location>
        <position position="157"/>
    </location>
</feature>
<evidence type="ECO:0000313" key="16">
    <source>
        <dbReference type="EMBL" id="QKE60686.1"/>
    </source>
</evidence>
<gene>
    <name evidence="16" type="primary">rfb093par1</name>
</gene>
<accession>A0A7D3QL37</accession>
<reference evidence="16" key="1">
    <citation type="submission" date="2020-01" db="EMBL/GenBank/DDBJ databases">
        <title>Viral genomes from wild and zoo birds in China.</title>
        <authorList>
            <person name="Dai Z."/>
            <person name="Shan L.T."/>
            <person name="Yang X.S."/>
        </authorList>
    </citation>
    <scope>NUCLEOTIDE SEQUENCE</scope>
    <source>
        <strain evidence="16">Wpk049par01</strain>
    </source>
</reference>
<dbReference type="EMBL" id="MT138296">
    <property type="protein sequence ID" value="QKE60686.1"/>
    <property type="molecule type" value="Genomic_DNA"/>
</dbReference>
<dbReference type="PROSITE" id="PS52022">
    <property type="entry name" value="PV_NS1_NUC"/>
    <property type="match status" value="1"/>
</dbReference>
<dbReference type="Gene3D" id="1.10.10.950">
    <property type="match status" value="1"/>
</dbReference>
<dbReference type="InterPro" id="IPR027417">
    <property type="entry name" value="P-loop_NTPase"/>
</dbReference>
<dbReference type="Gene3D" id="3.40.50.300">
    <property type="entry name" value="P-loop containing nucleotide triphosphate hydrolases"/>
    <property type="match status" value="1"/>
</dbReference>
<evidence type="ECO:0000256" key="8">
    <source>
        <dbReference type="ARBA" id="ARBA00022801"/>
    </source>
</evidence>
<dbReference type="SUPFAM" id="SSF55464">
    <property type="entry name" value="Origin of replication-binding domain, RBD-like"/>
    <property type="match status" value="1"/>
</dbReference>
<dbReference type="InterPro" id="IPR001257">
    <property type="entry name" value="Parvovirus_NS1_helicase"/>
</dbReference>
<dbReference type="Pfam" id="PF01057">
    <property type="entry name" value="Parvo_NS1"/>
    <property type="match status" value="1"/>
</dbReference>
<dbReference type="GO" id="GO:0042025">
    <property type="term" value="C:host cell nucleus"/>
    <property type="evidence" value="ECO:0007669"/>
    <property type="project" value="UniProtKB-SubCell"/>
</dbReference>
<keyword evidence="5" id="KW-0479">Metal-binding</keyword>
<evidence type="ECO:0000256" key="11">
    <source>
        <dbReference type="ARBA" id="ARBA00023125"/>
    </source>
</evidence>
<dbReference type="GO" id="GO:0003677">
    <property type="term" value="F:DNA binding"/>
    <property type="evidence" value="ECO:0007669"/>
    <property type="project" value="UniProtKB-UniRule"/>
</dbReference>
<evidence type="ECO:0000256" key="13">
    <source>
        <dbReference type="SAM" id="MobiDB-lite"/>
    </source>
</evidence>
<sequence>MANPSYFEFVIRLPADVEEDLPGIPDSFIDWLCRESPELPEGSDLDPEQIEMPMVVLGQRIIKIILNAWRSITKQQDVKYYVQLEKVDSAFHLHVLVETCKVPSFTLGRHVNRIKEDIVRQVYQKVAPRIDDWFSIAKTRGGHKSNKIHSESYIDAYLLGKVQPELQWAWTNIPAYVSACLSLAERQELVKNHRIELGHRFSRSASISSSTGSTAPVIQTKSADRYMALVDWLVENGITTAKQWLQEDKDSYLSFHATGSSSRQVKSALENACEVMSLTKTAADYLIGKQVPEDITQNRIYKLFELNGYDPHYAGKILLGWCKREHGKRNTVWLFGPATTGKTILAEAIAHAVPFFGCVNWTNENFPFNDCVNKMLIWWEEGKMTTKIVESAKAILGGSQVRVDQKCKSSSPIEQTPVIITSNTPMYRVYDGNSTTFEHEKPLKDRMFCFEFLRPLDKTFGKVTKQEVKEFFAWAQAQDDVIVEDSFHVLKSRGVKRSHDCDPLPICPEGAEPKEATPTTEVINISAAAPPSSVDDGTASSADPPPPPPPDSAEVSLYKNKCSRHLALSIVKYVCRDCELLNKKGGDVCIMHNQEGCSQCFPGYEESIEPPVHKKSKTVCGQCHLLGNNFCTHYEPMVIGKLMRCTSCVIKYRNGVTLPPWGDCQMCMDLDELEQ</sequence>
<keyword evidence="6 12" id="KW-0547">Nucleotide-binding</keyword>
<dbReference type="GO" id="GO:0016787">
    <property type="term" value="F:hydrolase activity"/>
    <property type="evidence" value="ECO:0007669"/>
    <property type="project" value="UniProtKB-KW"/>
</dbReference>
<dbReference type="PROSITE" id="PS51206">
    <property type="entry name" value="SF3_HELICASE_1"/>
    <property type="match status" value="1"/>
</dbReference>